<reference evidence="1" key="2">
    <citation type="submission" date="2020-11" db="EMBL/GenBank/DDBJ databases">
        <authorList>
            <person name="McCartney M.A."/>
            <person name="Auch B."/>
            <person name="Kono T."/>
            <person name="Mallez S."/>
            <person name="Becker A."/>
            <person name="Gohl D.M."/>
            <person name="Silverstein K.A.T."/>
            <person name="Koren S."/>
            <person name="Bechman K.B."/>
            <person name="Herman A."/>
            <person name="Abrahante J.E."/>
            <person name="Garbe J."/>
        </authorList>
    </citation>
    <scope>NUCLEOTIDE SEQUENCE</scope>
    <source>
        <strain evidence="1">Duluth1</strain>
        <tissue evidence="1">Whole animal</tissue>
    </source>
</reference>
<keyword evidence="2" id="KW-1185">Reference proteome</keyword>
<gene>
    <name evidence="1" type="ORF">DPMN_158234</name>
</gene>
<name>A0A9D4EJH5_DREPO</name>
<dbReference type="EMBL" id="JAIWYP010000008">
    <property type="protein sequence ID" value="KAH3780419.1"/>
    <property type="molecule type" value="Genomic_DNA"/>
</dbReference>
<dbReference type="AlphaFoldDB" id="A0A9D4EJH5"/>
<comment type="caution">
    <text evidence="1">The sequence shown here is derived from an EMBL/GenBank/DDBJ whole genome shotgun (WGS) entry which is preliminary data.</text>
</comment>
<reference evidence="1" key="1">
    <citation type="journal article" date="2019" name="bioRxiv">
        <title>The Genome of the Zebra Mussel, Dreissena polymorpha: A Resource for Invasive Species Research.</title>
        <authorList>
            <person name="McCartney M.A."/>
            <person name="Auch B."/>
            <person name="Kono T."/>
            <person name="Mallez S."/>
            <person name="Zhang Y."/>
            <person name="Obille A."/>
            <person name="Becker A."/>
            <person name="Abrahante J.E."/>
            <person name="Garbe J."/>
            <person name="Badalamenti J.P."/>
            <person name="Herman A."/>
            <person name="Mangelson H."/>
            <person name="Liachko I."/>
            <person name="Sullivan S."/>
            <person name="Sone E.D."/>
            <person name="Koren S."/>
            <person name="Silverstein K.A.T."/>
            <person name="Beckman K.B."/>
            <person name="Gohl D.M."/>
        </authorList>
    </citation>
    <scope>NUCLEOTIDE SEQUENCE</scope>
    <source>
        <strain evidence="1">Duluth1</strain>
        <tissue evidence="1">Whole animal</tissue>
    </source>
</reference>
<protein>
    <submittedName>
        <fullName evidence="1">Uncharacterized protein</fullName>
    </submittedName>
</protein>
<accession>A0A9D4EJH5</accession>
<evidence type="ECO:0000313" key="2">
    <source>
        <dbReference type="Proteomes" id="UP000828390"/>
    </source>
</evidence>
<proteinExistence type="predicted"/>
<organism evidence="1 2">
    <name type="scientific">Dreissena polymorpha</name>
    <name type="common">Zebra mussel</name>
    <name type="synonym">Mytilus polymorpha</name>
    <dbReference type="NCBI Taxonomy" id="45954"/>
    <lineage>
        <taxon>Eukaryota</taxon>
        <taxon>Metazoa</taxon>
        <taxon>Spiralia</taxon>
        <taxon>Lophotrochozoa</taxon>
        <taxon>Mollusca</taxon>
        <taxon>Bivalvia</taxon>
        <taxon>Autobranchia</taxon>
        <taxon>Heteroconchia</taxon>
        <taxon>Euheterodonta</taxon>
        <taxon>Imparidentia</taxon>
        <taxon>Neoheterodontei</taxon>
        <taxon>Myida</taxon>
        <taxon>Dreissenoidea</taxon>
        <taxon>Dreissenidae</taxon>
        <taxon>Dreissena</taxon>
    </lineage>
</organism>
<sequence length="63" mass="6708">MSIERSFGALKEPKSLFGAKSSASISVASVLRVCSFEQGLHTNSSSHSDFTAALYSSEEIPVQ</sequence>
<evidence type="ECO:0000313" key="1">
    <source>
        <dbReference type="EMBL" id="KAH3780419.1"/>
    </source>
</evidence>
<dbReference type="Proteomes" id="UP000828390">
    <property type="component" value="Unassembled WGS sequence"/>
</dbReference>